<dbReference type="SUPFAM" id="SSF51735">
    <property type="entry name" value="NAD(P)-binding Rossmann-fold domains"/>
    <property type="match status" value="1"/>
</dbReference>
<dbReference type="PANTHER" id="PTHR48079">
    <property type="entry name" value="PROTEIN YEEZ"/>
    <property type="match status" value="1"/>
</dbReference>
<dbReference type="PANTHER" id="PTHR48079:SF6">
    <property type="entry name" value="NAD(P)-BINDING DOMAIN-CONTAINING PROTEIN-RELATED"/>
    <property type="match status" value="1"/>
</dbReference>
<dbReference type="GO" id="GO:0005737">
    <property type="term" value="C:cytoplasm"/>
    <property type="evidence" value="ECO:0007669"/>
    <property type="project" value="TreeGrafter"/>
</dbReference>
<evidence type="ECO:0000313" key="3">
    <source>
        <dbReference type="Proteomes" id="UP000279994"/>
    </source>
</evidence>
<dbReference type="InterPro" id="IPR036291">
    <property type="entry name" value="NAD(P)-bd_dom_sf"/>
</dbReference>
<dbReference type="OrthoDB" id="9787292at2"/>
<dbReference type="AlphaFoldDB" id="A0A3N0GIW5"/>
<gene>
    <name evidence="2" type="ORF">EFL26_20275</name>
</gene>
<dbReference type="EMBL" id="RJSF01000046">
    <property type="protein sequence ID" value="RNM12146.1"/>
    <property type="molecule type" value="Genomic_DNA"/>
</dbReference>
<sequence length="310" mass="32508">MQDGRVRVVVSGGTGVIGRAAVQSLLAAGHDVDVLSRSPENTALIESLGARACPADLFDPDSLQRIYAGADAVVNLASRVPVGYAAVWPGSWRDHDALRTTAVANVVAAARAAGVRRVVQESVSFLYADHGDAWITEQDSIEITPATEPSAVGESHVLGFGSASRAGVVLRFGSIVGDDAMTRFWLKAAASRRPVGVGRRDQWSHLVHTDDLGSAVLAALQAPNGVYNVGAAPVLRGELVDGYAKAVGVDSGAFLGPVLRRLAGPRVEPLTRSLRVSSDHFSAQTGWQPRRSTFDPAWFDAAQAPVAATS</sequence>
<dbReference type="Pfam" id="PF01370">
    <property type="entry name" value="Epimerase"/>
    <property type="match status" value="1"/>
</dbReference>
<organism evidence="2 3">
    <name type="scientific">Nocardioides pocheonensis</name>
    <dbReference type="NCBI Taxonomy" id="661485"/>
    <lineage>
        <taxon>Bacteria</taxon>
        <taxon>Bacillati</taxon>
        <taxon>Actinomycetota</taxon>
        <taxon>Actinomycetes</taxon>
        <taxon>Propionibacteriales</taxon>
        <taxon>Nocardioidaceae</taxon>
        <taxon>Nocardioides</taxon>
    </lineage>
</organism>
<dbReference type="InterPro" id="IPR001509">
    <property type="entry name" value="Epimerase_deHydtase"/>
</dbReference>
<dbReference type="Proteomes" id="UP000279994">
    <property type="component" value="Unassembled WGS sequence"/>
</dbReference>
<protein>
    <submittedName>
        <fullName evidence="2">NAD(P)-dependent oxidoreductase</fullName>
    </submittedName>
</protein>
<dbReference type="Gene3D" id="3.40.50.720">
    <property type="entry name" value="NAD(P)-binding Rossmann-like Domain"/>
    <property type="match status" value="1"/>
</dbReference>
<dbReference type="GO" id="GO:0004029">
    <property type="term" value="F:aldehyde dehydrogenase (NAD+) activity"/>
    <property type="evidence" value="ECO:0007669"/>
    <property type="project" value="TreeGrafter"/>
</dbReference>
<evidence type="ECO:0000259" key="1">
    <source>
        <dbReference type="Pfam" id="PF01370"/>
    </source>
</evidence>
<proteinExistence type="predicted"/>
<dbReference type="InterPro" id="IPR051783">
    <property type="entry name" value="NAD(P)-dependent_oxidoreduct"/>
</dbReference>
<name>A0A3N0GIW5_9ACTN</name>
<evidence type="ECO:0000313" key="2">
    <source>
        <dbReference type="EMBL" id="RNM12146.1"/>
    </source>
</evidence>
<comment type="caution">
    <text evidence="2">The sequence shown here is derived from an EMBL/GenBank/DDBJ whole genome shotgun (WGS) entry which is preliminary data.</text>
</comment>
<reference evidence="2 3" key="1">
    <citation type="submission" date="2018-11" db="EMBL/GenBank/DDBJ databases">
        <authorList>
            <person name="Li F."/>
        </authorList>
    </citation>
    <scope>NUCLEOTIDE SEQUENCE [LARGE SCALE GENOMIC DNA]</scope>
    <source>
        <strain evidence="2 3">Gsoil 818</strain>
    </source>
</reference>
<keyword evidence="3" id="KW-1185">Reference proteome</keyword>
<accession>A0A3N0GIW5</accession>
<feature type="domain" description="NAD-dependent epimerase/dehydratase" evidence="1">
    <location>
        <begin position="8"/>
        <end position="230"/>
    </location>
</feature>